<accession>A0A4Y2ECC8</accession>
<gene>
    <name evidence="1" type="ORF">AVEN_94378_1</name>
</gene>
<dbReference type="Gene3D" id="1.10.10.60">
    <property type="entry name" value="Homeodomain-like"/>
    <property type="match status" value="1"/>
</dbReference>
<evidence type="ECO:0000313" key="1">
    <source>
        <dbReference type="EMBL" id="GBM25939.1"/>
    </source>
</evidence>
<dbReference type="Proteomes" id="UP000499080">
    <property type="component" value="Unassembled WGS sequence"/>
</dbReference>
<dbReference type="EMBL" id="BGPR01000549">
    <property type="protein sequence ID" value="GBM25939.1"/>
    <property type="molecule type" value="Genomic_DNA"/>
</dbReference>
<sequence>MRLNCSVGIALARSSSKDISQVKNGNFKKNVLTTCVRSTSTSTLNSVKPFNEIPSDLSLPIVGTTWMSMPLVVRIIMESKRKRLRLKEKIDVLEVAEKEKLSVLCLSERFKVGKTQISELLIRKMWMVNSNKNSKNLKFHKIERSEIYEVVIKWFRSARAKKIPISVVLFQEKAREIGRTLVLDTFKALNG</sequence>
<proteinExistence type="predicted"/>
<protein>
    <recommendedName>
        <fullName evidence="3">HTH CENPB-type domain-containing protein</fullName>
    </recommendedName>
</protein>
<keyword evidence="2" id="KW-1185">Reference proteome</keyword>
<name>A0A4Y2ECC8_ARAVE</name>
<reference evidence="1 2" key="1">
    <citation type="journal article" date="2019" name="Sci. Rep.">
        <title>Orb-weaving spider Araneus ventricosus genome elucidates the spidroin gene catalogue.</title>
        <authorList>
            <person name="Kono N."/>
            <person name="Nakamura H."/>
            <person name="Ohtoshi R."/>
            <person name="Moran D.A.P."/>
            <person name="Shinohara A."/>
            <person name="Yoshida Y."/>
            <person name="Fujiwara M."/>
            <person name="Mori M."/>
            <person name="Tomita M."/>
            <person name="Arakawa K."/>
        </authorList>
    </citation>
    <scope>NUCLEOTIDE SEQUENCE [LARGE SCALE GENOMIC DNA]</scope>
</reference>
<evidence type="ECO:0008006" key="3">
    <source>
        <dbReference type="Google" id="ProtNLM"/>
    </source>
</evidence>
<dbReference type="AlphaFoldDB" id="A0A4Y2ECC8"/>
<organism evidence="1 2">
    <name type="scientific">Araneus ventricosus</name>
    <name type="common">Orbweaver spider</name>
    <name type="synonym">Epeira ventricosa</name>
    <dbReference type="NCBI Taxonomy" id="182803"/>
    <lineage>
        <taxon>Eukaryota</taxon>
        <taxon>Metazoa</taxon>
        <taxon>Ecdysozoa</taxon>
        <taxon>Arthropoda</taxon>
        <taxon>Chelicerata</taxon>
        <taxon>Arachnida</taxon>
        <taxon>Araneae</taxon>
        <taxon>Araneomorphae</taxon>
        <taxon>Entelegynae</taxon>
        <taxon>Araneoidea</taxon>
        <taxon>Araneidae</taxon>
        <taxon>Araneus</taxon>
    </lineage>
</organism>
<evidence type="ECO:0000313" key="2">
    <source>
        <dbReference type="Proteomes" id="UP000499080"/>
    </source>
</evidence>
<comment type="caution">
    <text evidence="1">The sequence shown here is derived from an EMBL/GenBank/DDBJ whole genome shotgun (WGS) entry which is preliminary data.</text>
</comment>